<dbReference type="SUPFAM" id="SSF48695">
    <property type="entry name" value="Multiheme cytochromes"/>
    <property type="match status" value="1"/>
</dbReference>
<keyword evidence="7" id="KW-1185">Reference proteome</keyword>
<keyword evidence="1 4" id="KW-0349">Heme</keyword>
<evidence type="ECO:0000256" key="2">
    <source>
        <dbReference type="ARBA" id="ARBA00022723"/>
    </source>
</evidence>
<dbReference type="PANTHER" id="PTHR30600">
    <property type="entry name" value="CYTOCHROME C PEROXIDASE-RELATED"/>
    <property type="match status" value="1"/>
</dbReference>
<dbReference type="Pfam" id="PF00034">
    <property type="entry name" value="Cytochrom_C"/>
    <property type="match status" value="1"/>
</dbReference>
<evidence type="ECO:0000313" key="6">
    <source>
        <dbReference type="EMBL" id="CAA9891035.1"/>
    </source>
</evidence>
<dbReference type="AlphaFoldDB" id="A0A8S0WPQ2"/>
<evidence type="ECO:0000256" key="3">
    <source>
        <dbReference type="ARBA" id="ARBA00023004"/>
    </source>
</evidence>
<proteinExistence type="predicted"/>
<dbReference type="InterPro" id="IPR036280">
    <property type="entry name" value="Multihaem_cyt_sf"/>
</dbReference>
<evidence type="ECO:0000313" key="7">
    <source>
        <dbReference type="Proteomes" id="UP000494216"/>
    </source>
</evidence>
<reference evidence="6 7" key="1">
    <citation type="submission" date="2020-02" db="EMBL/GenBank/DDBJ databases">
        <authorList>
            <person name="Hogendoorn C."/>
        </authorList>
    </citation>
    <scope>NUCLEOTIDE SEQUENCE [LARGE SCALE GENOMIC DNA]</scope>
    <source>
        <strain evidence="6">METHB21</strain>
    </source>
</reference>
<evidence type="ECO:0000256" key="1">
    <source>
        <dbReference type="ARBA" id="ARBA00022617"/>
    </source>
</evidence>
<dbReference type="PROSITE" id="PS51007">
    <property type="entry name" value="CYTC"/>
    <property type="match status" value="1"/>
</dbReference>
<comment type="caution">
    <text evidence="6">The sequence shown here is derived from an EMBL/GenBank/DDBJ whole genome shotgun (WGS) entry which is preliminary data.</text>
</comment>
<feature type="domain" description="Cytochrome c" evidence="5">
    <location>
        <begin position="379"/>
        <end position="506"/>
    </location>
</feature>
<dbReference type="GO" id="GO:0004130">
    <property type="term" value="F:cytochrome-c peroxidase activity"/>
    <property type="evidence" value="ECO:0007669"/>
    <property type="project" value="TreeGrafter"/>
</dbReference>
<dbReference type="GO" id="GO:0046872">
    <property type="term" value="F:metal ion binding"/>
    <property type="evidence" value="ECO:0007669"/>
    <property type="project" value="UniProtKB-KW"/>
</dbReference>
<name>A0A8S0WPQ2_9GAMM</name>
<dbReference type="InterPro" id="IPR009056">
    <property type="entry name" value="Cyt_c-like_dom"/>
</dbReference>
<keyword evidence="2 4" id="KW-0479">Metal-binding</keyword>
<dbReference type="Pfam" id="PF21419">
    <property type="entry name" value="RoxA-like_Cyt-c"/>
    <property type="match status" value="1"/>
</dbReference>
<gene>
    <name evidence="6" type="ORF">METHB2_320022</name>
</gene>
<sequence>MLSSYRPYILKIVLSNKKNQRKSYREISFIRLAYQNILLLRERERNRLWVWRKGEIIMTIIKSISYALLVLYAALAYSQESFSTLSEAGIHQFVKSRSPIQRGRDIWLKNTYGGEKFFAFLSAHPDPAKRINVGYKNVITTPRNQRFQVWGTINDPDCQANAAGGPDLCADPNATGVIGIRKFPGPEGTRLYGVSCASCHVGFDPLHPPTDVNEPGWENIHLTVGNQHLKSGKIIAANLPANDPRRFMFESWPDGSVDTTALFTDHIMNPTVITQIWDLRHRLTFDVGLDKPKLRMGHGGEDDLGLDVAATRVYTNLGVCFAECVAPRPDRPDATAPIDLEQCRNDCADLPPETDIDKLGKFLLSIKAPKFPAFPTNFRLFVQGRKLFKDNCASCHTLKGKGGRVLSNDEVNPLVTDPDNAPNACRALSTQWEADHLWAEFSSHVYKDRALAGLKGYRTKPLSGVWATAPFLHNQSVGPYASANAGPGELAEAYEAAMQELLSANRPPKINTLPVAVGPFPAGTPLTFVFSRDPTGKLLCNDVVENRGHHYGAELFNEEKRALIYWLKHQ</sequence>
<dbReference type="EMBL" id="CADCXN010000061">
    <property type="protein sequence ID" value="CAA9891035.1"/>
    <property type="molecule type" value="Genomic_DNA"/>
</dbReference>
<dbReference type="GO" id="GO:0020037">
    <property type="term" value="F:heme binding"/>
    <property type="evidence" value="ECO:0007669"/>
    <property type="project" value="InterPro"/>
</dbReference>
<dbReference type="Proteomes" id="UP000494216">
    <property type="component" value="Unassembled WGS sequence"/>
</dbReference>
<protein>
    <recommendedName>
        <fullName evidence="5">Cytochrome c domain-containing protein</fullName>
    </recommendedName>
</protein>
<dbReference type="SUPFAM" id="SSF46626">
    <property type="entry name" value="Cytochrome c"/>
    <property type="match status" value="1"/>
</dbReference>
<dbReference type="PANTHER" id="PTHR30600:SF9">
    <property type="entry name" value="BLR7738 PROTEIN"/>
    <property type="match status" value="1"/>
</dbReference>
<organism evidence="6 7">
    <name type="scientific">Candidatus Methylobacter favarea</name>
    <dbReference type="NCBI Taxonomy" id="2707345"/>
    <lineage>
        <taxon>Bacteria</taxon>
        <taxon>Pseudomonadati</taxon>
        <taxon>Pseudomonadota</taxon>
        <taxon>Gammaproteobacteria</taxon>
        <taxon>Methylococcales</taxon>
        <taxon>Methylococcaceae</taxon>
        <taxon>Methylobacter</taxon>
    </lineage>
</organism>
<evidence type="ECO:0000256" key="4">
    <source>
        <dbReference type="PROSITE-ProRule" id="PRU00433"/>
    </source>
</evidence>
<keyword evidence="3 4" id="KW-0408">Iron</keyword>
<dbReference type="InterPro" id="IPR051395">
    <property type="entry name" value="Cytochrome_c_Peroxidase/MauG"/>
</dbReference>
<dbReference type="InterPro" id="IPR036909">
    <property type="entry name" value="Cyt_c-like_dom_sf"/>
</dbReference>
<dbReference type="Gene3D" id="1.10.760.10">
    <property type="entry name" value="Cytochrome c-like domain"/>
    <property type="match status" value="1"/>
</dbReference>
<accession>A0A8S0WPQ2</accession>
<dbReference type="GO" id="GO:0009055">
    <property type="term" value="F:electron transfer activity"/>
    <property type="evidence" value="ECO:0007669"/>
    <property type="project" value="InterPro"/>
</dbReference>
<evidence type="ECO:0000259" key="5">
    <source>
        <dbReference type="PROSITE" id="PS51007"/>
    </source>
</evidence>